<accession>A0AAV9NN70</accession>
<feature type="compositionally biased region" description="Basic residues" evidence="1">
    <location>
        <begin position="1140"/>
        <end position="1151"/>
    </location>
</feature>
<protein>
    <recommendedName>
        <fullName evidence="6">Fungal N-terminal domain-containing protein</fullName>
    </recommendedName>
</protein>
<dbReference type="InterPro" id="IPR054464">
    <property type="entry name" value="ULD_fung"/>
</dbReference>
<feature type="compositionally biased region" description="Polar residues" evidence="1">
    <location>
        <begin position="921"/>
        <end position="933"/>
    </location>
</feature>
<evidence type="ECO:0008006" key="6">
    <source>
        <dbReference type="Google" id="ProtNLM"/>
    </source>
</evidence>
<feature type="compositionally biased region" description="Low complexity" evidence="1">
    <location>
        <begin position="1113"/>
        <end position="1127"/>
    </location>
</feature>
<dbReference type="EMBL" id="JAVRRD010000004">
    <property type="protein sequence ID" value="KAK5059963.1"/>
    <property type="molecule type" value="Genomic_DNA"/>
</dbReference>
<dbReference type="AlphaFoldDB" id="A0AAV9NN70"/>
<keyword evidence="5" id="KW-1185">Reference proteome</keyword>
<feature type="domain" description="Ubiquitin-like" evidence="3">
    <location>
        <begin position="652"/>
        <end position="726"/>
    </location>
</feature>
<dbReference type="Pfam" id="PF17111">
    <property type="entry name" value="PigL_N"/>
    <property type="match status" value="1"/>
</dbReference>
<dbReference type="RefSeq" id="XP_064709784.1">
    <property type="nucleotide sequence ID" value="XM_064853385.1"/>
</dbReference>
<feature type="region of interest" description="Disordered" evidence="1">
    <location>
        <begin position="1075"/>
        <end position="1151"/>
    </location>
</feature>
<dbReference type="GeneID" id="89978004"/>
<feature type="region of interest" description="Disordered" evidence="1">
    <location>
        <begin position="323"/>
        <end position="363"/>
    </location>
</feature>
<feature type="region of interest" description="Disordered" evidence="1">
    <location>
        <begin position="579"/>
        <end position="650"/>
    </location>
</feature>
<evidence type="ECO:0000259" key="2">
    <source>
        <dbReference type="Pfam" id="PF17111"/>
    </source>
</evidence>
<feature type="compositionally biased region" description="Basic and acidic residues" evidence="1">
    <location>
        <begin position="323"/>
        <end position="344"/>
    </location>
</feature>
<feature type="compositionally biased region" description="Polar residues" evidence="1">
    <location>
        <begin position="624"/>
        <end position="649"/>
    </location>
</feature>
<feature type="domain" description="Azaphilone pigments biosynthesis cluster protein L N-terminal" evidence="2">
    <location>
        <begin position="2"/>
        <end position="184"/>
    </location>
</feature>
<evidence type="ECO:0000256" key="1">
    <source>
        <dbReference type="SAM" id="MobiDB-lite"/>
    </source>
</evidence>
<comment type="caution">
    <text evidence="4">The sequence shown here is derived from an EMBL/GenBank/DDBJ whole genome shotgun (WGS) entry which is preliminary data.</text>
</comment>
<feature type="compositionally biased region" description="Basic residues" evidence="1">
    <location>
        <begin position="607"/>
        <end position="623"/>
    </location>
</feature>
<feature type="region of interest" description="Disordered" evidence="1">
    <location>
        <begin position="779"/>
        <end position="845"/>
    </location>
</feature>
<proteinExistence type="predicted"/>
<name>A0AAV9NN70_9EURO</name>
<evidence type="ECO:0000313" key="5">
    <source>
        <dbReference type="Proteomes" id="UP001358417"/>
    </source>
</evidence>
<evidence type="ECO:0000259" key="3">
    <source>
        <dbReference type="Pfam" id="PF22893"/>
    </source>
</evidence>
<dbReference type="Pfam" id="PF22893">
    <property type="entry name" value="ULD_2"/>
    <property type="match status" value="1"/>
</dbReference>
<sequence>MADPVSLLVSILAISEAAVKISKTLYKLTTTMRGCANEIDGLILELDTFAVVLDELHDWLDEHKTQISPKGLKSAYKILESCKGIFANIKDMMGKTDSQSAPTFWQRASWSFRREKVIPMRANLEAFKQTLSILLHVLQLAQCKAQVKTPSSKNTVARKEKKLTHRVERDIRSQSMALKRWQQSEHQQQFQLSVQYIPKALTWTPSHDSQWLKRLMPTSEHVNLLGKPYLALPAIPDSQSGVEETEQRLIKKTVDVFLSKWTNLNLESNEAPVKTAPNVGEDTITQNAVPSLEQKGKGNDQATLRYPADNVHIVGQQNFGSKVKDATSTDVHTEEPDPDTDRMHTTYSEPTIESQRERHRSHTHIDRTHVRYPSPSTSSTEAEYEEPLSHKVHMASSEISPQYSIIQPTSQTGSSSHSGEFHIIYPNEVDTVSSDEPYPRLQQDRDRYSRPRANTDMSRSDSPENFVPVTEAHSQYTLNPDQGSYYTHPPSANYHYPVPAPYHVQPQPVPHDPNLGYPAINTSHYHSHVSSPYGPNYMPPWTSGVNPPYAYIQPSTNPYPISGSDQYYREQILVPLPSRSGAASVPTPLSPPSSQDLSSDTESDTMRRRKGANRTPKQPKARSHASSGNPTGQSYLRRTEVNGPTSLDTGSDEVIHYINALGEKFEFPISKCTSWESLESLVREAHHTTSGTKSDFAIEDHTFVDSDGTTILPSLWEHRAIPGLTVYLIPKKARPALTPRPQLLSKSEAGAEHIRNTQSLESGPLQLTPDSLFKISDTTHKTQEQKHQSGGNGEDTSSLRDYFRADTPPPAVRVDGEDACTAPLSDVDSDAGVSAGSGDGRNSVDGGLPNLLAPFWENIEPQLKEALKTEHSLTGMRLRRRHAKIMMSESKLEYKQRGEHDPGFSTPPNEKQKHGPRALKTENQSEQPAQNGHSDVPSGRRIEYPLEAPYGVTSDFVTGSPREVWLSSPKHSHPEGALTFNSLMPPMTASVLSTPHASAPYEVSPLRPYPSAHLGQQPHVDAGRLHLTRPVVANASLEHKITWLISLLERQEQDQQSPDSAPTHAPDEPYAVRSVETQLQSHRLPQAHPHQRSAPGAGFSAATTGPPVPMVDSASLSPSVSSPRVSSIGVAGSSGESTRRRGFRRRLLGVP</sequence>
<feature type="region of interest" description="Disordered" evidence="1">
    <location>
        <begin position="427"/>
        <end position="465"/>
    </location>
</feature>
<gene>
    <name evidence="4" type="ORF">LTR84_009846</name>
</gene>
<reference evidence="4 5" key="1">
    <citation type="submission" date="2023-08" db="EMBL/GenBank/DDBJ databases">
        <title>Black Yeasts Isolated from many extreme environments.</title>
        <authorList>
            <person name="Coleine C."/>
            <person name="Stajich J.E."/>
            <person name="Selbmann L."/>
        </authorList>
    </citation>
    <scope>NUCLEOTIDE SEQUENCE [LARGE SCALE GENOMIC DNA]</scope>
    <source>
        <strain evidence="4 5">CCFEE 5792</strain>
    </source>
</reference>
<feature type="region of interest" description="Disordered" evidence="1">
    <location>
        <begin position="893"/>
        <end position="941"/>
    </location>
</feature>
<evidence type="ECO:0000313" key="4">
    <source>
        <dbReference type="EMBL" id="KAK5059963.1"/>
    </source>
</evidence>
<dbReference type="InterPro" id="IPR031348">
    <property type="entry name" value="PigL_N"/>
</dbReference>
<organism evidence="4 5">
    <name type="scientific">Exophiala bonariae</name>
    <dbReference type="NCBI Taxonomy" id="1690606"/>
    <lineage>
        <taxon>Eukaryota</taxon>
        <taxon>Fungi</taxon>
        <taxon>Dikarya</taxon>
        <taxon>Ascomycota</taxon>
        <taxon>Pezizomycotina</taxon>
        <taxon>Eurotiomycetes</taxon>
        <taxon>Chaetothyriomycetidae</taxon>
        <taxon>Chaetothyriales</taxon>
        <taxon>Herpotrichiellaceae</taxon>
        <taxon>Exophiala</taxon>
    </lineage>
</organism>
<dbReference type="Proteomes" id="UP001358417">
    <property type="component" value="Unassembled WGS sequence"/>
</dbReference>
<feature type="compositionally biased region" description="Basic and acidic residues" evidence="1">
    <location>
        <begin position="893"/>
        <end position="902"/>
    </location>
</feature>